<evidence type="ECO:0000313" key="3">
    <source>
        <dbReference type="Proteomes" id="UP001597120"/>
    </source>
</evidence>
<keyword evidence="3" id="KW-1185">Reference proteome</keyword>
<evidence type="ECO:0000256" key="1">
    <source>
        <dbReference type="SAM" id="MobiDB-lite"/>
    </source>
</evidence>
<accession>A0ABW3D6T5</accession>
<dbReference type="Proteomes" id="UP001597120">
    <property type="component" value="Unassembled WGS sequence"/>
</dbReference>
<feature type="compositionally biased region" description="Polar residues" evidence="1">
    <location>
        <begin position="202"/>
        <end position="211"/>
    </location>
</feature>
<name>A0ABW3D6T5_9BACL</name>
<gene>
    <name evidence="2" type="ORF">ACFQ03_07890</name>
</gene>
<reference evidence="3" key="1">
    <citation type="journal article" date="2019" name="Int. J. Syst. Evol. Microbiol.">
        <title>The Global Catalogue of Microorganisms (GCM) 10K type strain sequencing project: providing services to taxonomists for standard genome sequencing and annotation.</title>
        <authorList>
            <consortium name="The Broad Institute Genomics Platform"/>
            <consortium name="The Broad Institute Genome Sequencing Center for Infectious Disease"/>
            <person name="Wu L."/>
            <person name="Ma J."/>
        </authorList>
    </citation>
    <scope>NUCLEOTIDE SEQUENCE [LARGE SCALE GENOMIC DNA]</scope>
    <source>
        <strain evidence="3">CCUG 57263</strain>
    </source>
</reference>
<feature type="region of interest" description="Disordered" evidence="1">
    <location>
        <begin position="187"/>
        <end position="211"/>
    </location>
</feature>
<sequence>MNPSRPEFSTELTVEEFDRHYWYKEELENICRLHNIPATGTKAELLFRIKKWLGGEVTTDQRKANSSIRMKKEPVEISLDTRLIPDGFKFNQKAREFFARYYKQPRFSFTKEMAAALREAERRGDLDMTVADLIDIYEGKKQAGGPEESTYQWNQFVKDFNQDPNSKAIRKDRMKVAAHLWRQVRDQPGRKKYSPRLLENYLRNNSETTSK</sequence>
<organism evidence="2 3">
    <name type="scientific">Paenibacillus residui</name>
    <dbReference type="NCBI Taxonomy" id="629724"/>
    <lineage>
        <taxon>Bacteria</taxon>
        <taxon>Bacillati</taxon>
        <taxon>Bacillota</taxon>
        <taxon>Bacilli</taxon>
        <taxon>Bacillales</taxon>
        <taxon>Paenibacillaceae</taxon>
        <taxon>Paenibacillus</taxon>
    </lineage>
</organism>
<evidence type="ECO:0000313" key="2">
    <source>
        <dbReference type="EMBL" id="MFD0869068.1"/>
    </source>
</evidence>
<proteinExistence type="predicted"/>
<dbReference type="Pfam" id="PF18953">
    <property type="entry name" value="SAP_new25"/>
    <property type="match status" value="1"/>
</dbReference>
<dbReference type="EMBL" id="JBHTIU010000027">
    <property type="protein sequence ID" value="MFD0869068.1"/>
    <property type="molecule type" value="Genomic_DNA"/>
</dbReference>
<protein>
    <submittedName>
        <fullName evidence="2">SAP domain-containing protein</fullName>
    </submittedName>
</protein>
<comment type="caution">
    <text evidence="2">The sequence shown here is derived from an EMBL/GenBank/DDBJ whole genome shotgun (WGS) entry which is preliminary data.</text>
</comment>
<dbReference type="RefSeq" id="WP_379287274.1">
    <property type="nucleotide sequence ID" value="NZ_JBHTIU010000027.1"/>
</dbReference>